<dbReference type="Proteomes" id="UP000001396">
    <property type="component" value="Unassembled WGS sequence"/>
</dbReference>
<accession>D3BG40</accession>
<gene>
    <name evidence="2" type="ORF">PPL_07491</name>
</gene>
<dbReference type="AlphaFoldDB" id="D3BG40"/>
<keyword evidence="3" id="KW-1185">Reference proteome</keyword>
<dbReference type="GeneID" id="31362972"/>
<dbReference type="OMA" id="SEHCAIN"/>
<evidence type="ECO:0000256" key="1">
    <source>
        <dbReference type="SAM" id="MobiDB-lite"/>
    </source>
</evidence>
<protein>
    <recommendedName>
        <fullName evidence="4">F-box domain-containing protein</fullName>
    </recommendedName>
</protein>
<sequence>MDNTDSILGKRSNQETTTSVKKKQKDEQLIIVEEAIELNDLNSLINFNRIYNLYYQCLESRNDIFRSQCVKFFVDYHRFKYIHYFDVQGYIKFIVDVFFDPEFDVFNNMSSFICRAHIPTIQHIHNRIINDKRKRIEIYHECCYFNKIDSLEYDFNGFYNKLLAKNNQVIHEITVKEQIHHCKIQTGNNININSGSNLVNNESRCILPDILLDRIISFSLVDLTTFNIKQNDVEIVLNIACVSKQFFKMVSKYIPNGYYLRGPINLHSEHCAINSLLDFDYDSIKYIKYGEGTDRINQLFERVKEFTIKSDENDHFFNVYSDDYKRWYMIRQSFSDKEGDTYFYHAIERKDYLVHLPAMPNLKRITVTEYYGYKSNYSSFLTSLITSTPNGDGHGIESFRIDIKKDECDYPEFSNLFFLAPLLRLHSNTLKSIVIRYIESCHDDDMELLLQILTDFIPKLEQHSFSFILYADYGKLERACQDGLDRKISSVLRRAVRLRCLWFLHQQQQS</sequence>
<proteinExistence type="predicted"/>
<dbReference type="PANTHER" id="PTHR39532">
    <property type="entry name" value="F-BOX DOMAIN-CONTAINING PROTEIN-RELATED"/>
    <property type="match status" value="1"/>
</dbReference>
<dbReference type="InParanoid" id="D3BG40"/>
<comment type="caution">
    <text evidence="2">The sequence shown here is derived from an EMBL/GenBank/DDBJ whole genome shotgun (WGS) entry which is preliminary data.</text>
</comment>
<evidence type="ECO:0008006" key="4">
    <source>
        <dbReference type="Google" id="ProtNLM"/>
    </source>
</evidence>
<dbReference type="EMBL" id="ADBJ01000033">
    <property type="protein sequence ID" value="EFA79632.1"/>
    <property type="molecule type" value="Genomic_DNA"/>
</dbReference>
<name>D3BG40_HETP5</name>
<evidence type="ECO:0000313" key="3">
    <source>
        <dbReference type="Proteomes" id="UP000001396"/>
    </source>
</evidence>
<reference evidence="2 3" key="1">
    <citation type="journal article" date="2011" name="Genome Res.">
        <title>Phylogeny-wide analysis of social amoeba genomes highlights ancient origins for complex intercellular communication.</title>
        <authorList>
            <person name="Heidel A.J."/>
            <person name="Lawal H.M."/>
            <person name="Felder M."/>
            <person name="Schilde C."/>
            <person name="Helps N.R."/>
            <person name="Tunggal B."/>
            <person name="Rivero F."/>
            <person name="John U."/>
            <person name="Schleicher M."/>
            <person name="Eichinger L."/>
            <person name="Platzer M."/>
            <person name="Noegel A.A."/>
            <person name="Schaap P."/>
            <person name="Gloeckner G."/>
        </authorList>
    </citation>
    <scope>NUCLEOTIDE SEQUENCE [LARGE SCALE GENOMIC DNA]</scope>
    <source>
        <strain evidence="3">ATCC 26659 / Pp 5 / PN500</strain>
    </source>
</reference>
<evidence type="ECO:0000313" key="2">
    <source>
        <dbReference type="EMBL" id="EFA79632.1"/>
    </source>
</evidence>
<feature type="region of interest" description="Disordered" evidence="1">
    <location>
        <begin position="1"/>
        <end position="20"/>
    </location>
</feature>
<organism evidence="2 3">
    <name type="scientific">Heterostelium pallidum (strain ATCC 26659 / Pp 5 / PN500)</name>
    <name type="common">Cellular slime mold</name>
    <name type="synonym">Polysphondylium pallidum</name>
    <dbReference type="NCBI Taxonomy" id="670386"/>
    <lineage>
        <taxon>Eukaryota</taxon>
        <taxon>Amoebozoa</taxon>
        <taxon>Evosea</taxon>
        <taxon>Eumycetozoa</taxon>
        <taxon>Dictyostelia</taxon>
        <taxon>Acytosteliales</taxon>
        <taxon>Acytosteliaceae</taxon>
        <taxon>Heterostelium</taxon>
    </lineage>
</organism>
<dbReference type="RefSeq" id="XP_020431753.1">
    <property type="nucleotide sequence ID" value="XM_020578326.1"/>
</dbReference>